<evidence type="ECO:0000313" key="1">
    <source>
        <dbReference type="EMBL" id="MCI90894.1"/>
    </source>
</evidence>
<keyword evidence="2" id="KW-1185">Reference proteome</keyword>
<evidence type="ECO:0000313" key="2">
    <source>
        <dbReference type="Proteomes" id="UP000265520"/>
    </source>
</evidence>
<organism evidence="1 2">
    <name type="scientific">Trifolium medium</name>
    <dbReference type="NCBI Taxonomy" id="97028"/>
    <lineage>
        <taxon>Eukaryota</taxon>
        <taxon>Viridiplantae</taxon>
        <taxon>Streptophyta</taxon>
        <taxon>Embryophyta</taxon>
        <taxon>Tracheophyta</taxon>
        <taxon>Spermatophyta</taxon>
        <taxon>Magnoliopsida</taxon>
        <taxon>eudicotyledons</taxon>
        <taxon>Gunneridae</taxon>
        <taxon>Pentapetalae</taxon>
        <taxon>rosids</taxon>
        <taxon>fabids</taxon>
        <taxon>Fabales</taxon>
        <taxon>Fabaceae</taxon>
        <taxon>Papilionoideae</taxon>
        <taxon>50 kb inversion clade</taxon>
        <taxon>NPAAA clade</taxon>
        <taxon>Hologalegina</taxon>
        <taxon>IRL clade</taxon>
        <taxon>Trifolieae</taxon>
        <taxon>Trifolium</taxon>
    </lineage>
</organism>
<protein>
    <submittedName>
        <fullName evidence="1">Uncharacterized protein</fullName>
    </submittedName>
</protein>
<sequence>DLLEIVSHIPGFGLEACKTPAFSQQQVNFIFVTQAKVCPLLMQNL</sequence>
<proteinExistence type="predicted"/>
<name>A0A392VR77_9FABA</name>
<feature type="non-terminal residue" evidence="1">
    <location>
        <position position="1"/>
    </location>
</feature>
<dbReference type="AlphaFoldDB" id="A0A392VR77"/>
<dbReference type="Proteomes" id="UP000265520">
    <property type="component" value="Unassembled WGS sequence"/>
</dbReference>
<reference evidence="1 2" key="1">
    <citation type="journal article" date="2018" name="Front. Plant Sci.">
        <title>Red Clover (Trifolium pratense) and Zigzag Clover (T. medium) - A Picture of Genomic Similarities and Differences.</title>
        <authorList>
            <person name="Dluhosova J."/>
            <person name="Istvanek J."/>
            <person name="Nedelnik J."/>
            <person name="Repkova J."/>
        </authorList>
    </citation>
    <scope>NUCLEOTIDE SEQUENCE [LARGE SCALE GENOMIC DNA]</scope>
    <source>
        <strain evidence="2">cv. 10/8</strain>
        <tissue evidence="1">Leaf</tissue>
    </source>
</reference>
<comment type="caution">
    <text evidence="1">The sequence shown here is derived from an EMBL/GenBank/DDBJ whole genome shotgun (WGS) entry which is preliminary data.</text>
</comment>
<accession>A0A392VR77</accession>
<dbReference type="EMBL" id="LXQA011257295">
    <property type="protein sequence ID" value="MCI90894.1"/>
    <property type="molecule type" value="Genomic_DNA"/>
</dbReference>